<organism evidence="2 3">
    <name type="scientific">Psychrosphaera haliotis</name>
    <dbReference type="NCBI Taxonomy" id="555083"/>
    <lineage>
        <taxon>Bacteria</taxon>
        <taxon>Pseudomonadati</taxon>
        <taxon>Pseudomonadota</taxon>
        <taxon>Gammaproteobacteria</taxon>
        <taxon>Alteromonadales</taxon>
        <taxon>Pseudoalteromonadaceae</taxon>
        <taxon>Psychrosphaera</taxon>
    </lineage>
</organism>
<dbReference type="Proteomes" id="UP000439994">
    <property type="component" value="Unassembled WGS sequence"/>
</dbReference>
<dbReference type="OrthoDB" id="5416480at2"/>
<name>A0A6N8F4D0_9GAMM</name>
<dbReference type="RefSeq" id="WP_155693570.1">
    <property type="nucleotide sequence ID" value="NZ_WOCD01000001.1"/>
</dbReference>
<feature type="signal peptide" evidence="1">
    <location>
        <begin position="1"/>
        <end position="19"/>
    </location>
</feature>
<feature type="chain" id="PRO_5026799921" description="Transporter substrate-binding domain-containing protein" evidence="1">
    <location>
        <begin position="20"/>
        <end position="268"/>
    </location>
</feature>
<evidence type="ECO:0008006" key="4">
    <source>
        <dbReference type="Google" id="ProtNLM"/>
    </source>
</evidence>
<dbReference type="AlphaFoldDB" id="A0A6N8F4D0"/>
<dbReference type="EMBL" id="WOCD01000001">
    <property type="protein sequence ID" value="MUH71123.1"/>
    <property type="molecule type" value="Genomic_DNA"/>
</dbReference>
<reference evidence="2 3" key="1">
    <citation type="submission" date="2019-11" db="EMBL/GenBank/DDBJ databases">
        <title>P. haliotis isolates from Z. marina roots.</title>
        <authorList>
            <person name="Cohen M."/>
            <person name="Jospin G."/>
            <person name="Eisen J.A."/>
            <person name="Coil D.A."/>
        </authorList>
    </citation>
    <scope>NUCLEOTIDE SEQUENCE [LARGE SCALE GENOMIC DNA]</scope>
    <source>
        <strain evidence="2 3">UCD-MCMsp1aY</strain>
    </source>
</reference>
<comment type="caution">
    <text evidence="2">The sequence shown here is derived from an EMBL/GenBank/DDBJ whole genome shotgun (WGS) entry which is preliminary data.</text>
</comment>
<dbReference type="PROSITE" id="PS51257">
    <property type="entry name" value="PROKAR_LIPOPROTEIN"/>
    <property type="match status" value="1"/>
</dbReference>
<keyword evidence="1" id="KW-0732">Signal</keyword>
<keyword evidence="3" id="KW-1185">Reference proteome</keyword>
<accession>A0A6N8F4D0</accession>
<sequence length="268" mass="30900">MLKKTALVSLLIFSCLSTAQVSEALYSSSKNNADANNELELVVGVEDVAYFPLFDFFTGSPTFATELLDEFASQNNYKFIYYPMPVKRFGMWLFEKDIDLKFPDNSRWNESEDINKLAKDKLTYSDTVLDLVAGTITVDPSVDDTQDIKVLGTLLGFFPTLWIDHISNNSVKLYETSSTLMLLQQLVRGQLDAVNLEPNVVNHYLRKLNKPKVTINKNFKYEIYSYHLSTRQHPRVIAQFNEFLKNNKSFVEGLKKKYQILDPEEYIR</sequence>
<dbReference type="SUPFAM" id="SSF53850">
    <property type="entry name" value="Periplasmic binding protein-like II"/>
    <property type="match status" value="1"/>
</dbReference>
<protein>
    <recommendedName>
        <fullName evidence="4">Transporter substrate-binding domain-containing protein</fullName>
    </recommendedName>
</protein>
<dbReference type="Gene3D" id="3.40.190.10">
    <property type="entry name" value="Periplasmic binding protein-like II"/>
    <property type="match status" value="2"/>
</dbReference>
<gene>
    <name evidence="2" type="ORF">GNP35_00600</name>
</gene>
<proteinExistence type="predicted"/>
<evidence type="ECO:0000313" key="3">
    <source>
        <dbReference type="Proteomes" id="UP000439994"/>
    </source>
</evidence>
<evidence type="ECO:0000313" key="2">
    <source>
        <dbReference type="EMBL" id="MUH71123.1"/>
    </source>
</evidence>
<evidence type="ECO:0000256" key="1">
    <source>
        <dbReference type="SAM" id="SignalP"/>
    </source>
</evidence>